<evidence type="ECO:0000313" key="10">
    <source>
        <dbReference type="EMBL" id="RTZ87058.1"/>
    </source>
</evidence>
<dbReference type="GO" id="GO:0006935">
    <property type="term" value="P:chemotaxis"/>
    <property type="evidence" value="ECO:0007669"/>
    <property type="project" value="UniProtKB-KW"/>
</dbReference>
<dbReference type="GO" id="GO:0009425">
    <property type="term" value="C:bacterial-type flagellum basal body"/>
    <property type="evidence" value="ECO:0007669"/>
    <property type="project" value="InterPro"/>
</dbReference>
<name>A0A432GBL6_9DELT</name>
<evidence type="ECO:0000256" key="1">
    <source>
        <dbReference type="ARBA" id="ARBA00004413"/>
    </source>
</evidence>
<keyword evidence="5" id="KW-0283">Flagellar rotation</keyword>
<dbReference type="PRINTS" id="PR00956">
    <property type="entry name" value="FLGMOTORFLIN"/>
</dbReference>
<comment type="subcellular location">
    <subcellularLocation>
        <location evidence="1">Cell membrane</location>
        <topology evidence="1">Peripheral membrane protein</topology>
        <orientation evidence="1">Cytoplasmic side</orientation>
    </subcellularLocation>
</comment>
<dbReference type="EMBL" id="QNZI01000009">
    <property type="protein sequence ID" value="RTZ87058.1"/>
    <property type="molecule type" value="Genomic_DNA"/>
</dbReference>
<dbReference type="Proteomes" id="UP000287719">
    <property type="component" value="Unassembled WGS sequence"/>
</dbReference>
<dbReference type="SUPFAM" id="SSF101801">
    <property type="entry name" value="Surface presentation of antigens (SPOA)"/>
    <property type="match status" value="1"/>
</dbReference>
<dbReference type="PANTHER" id="PTHR43484:SF1">
    <property type="entry name" value="FLAGELLAR MOTOR SWITCH PROTEIN FLIN"/>
    <property type="match status" value="1"/>
</dbReference>
<dbReference type="AlphaFoldDB" id="A0A432GBL6"/>
<dbReference type="Proteomes" id="UP000287176">
    <property type="component" value="Unassembled WGS sequence"/>
</dbReference>
<protein>
    <submittedName>
        <fullName evidence="8">Flagellar motor switch protein FliN</fullName>
    </submittedName>
</protein>
<evidence type="ECO:0000313" key="11">
    <source>
        <dbReference type="Proteomes" id="UP000286801"/>
    </source>
</evidence>
<reference evidence="11 12" key="1">
    <citation type="submission" date="2018-06" db="EMBL/GenBank/DDBJ databases">
        <title>Combined omics and stable isotope probing to characterize newly discovered Mariana Back-Arc vent microbial communities.</title>
        <authorList>
            <person name="Trembath-Reichert E."/>
            <person name="Huber J.A."/>
        </authorList>
    </citation>
    <scope>NUCLEOTIDE SEQUENCE [LARGE SCALE GENOMIC DNA]</scope>
    <source>
        <strain evidence="10">MAG 24</strain>
        <strain evidence="9">MAG 54</strain>
        <strain evidence="8">MAG 63_1</strain>
    </source>
</reference>
<dbReference type="PANTHER" id="PTHR43484">
    <property type="match status" value="1"/>
</dbReference>
<evidence type="ECO:0000313" key="9">
    <source>
        <dbReference type="EMBL" id="RTZ84213.1"/>
    </source>
</evidence>
<proteinExistence type="inferred from homology"/>
<evidence type="ECO:0000256" key="6">
    <source>
        <dbReference type="ARBA" id="ARBA00023136"/>
    </source>
</evidence>
<evidence type="ECO:0000256" key="5">
    <source>
        <dbReference type="ARBA" id="ARBA00022779"/>
    </source>
</evidence>
<dbReference type="InterPro" id="IPR001543">
    <property type="entry name" value="FliN-like_C"/>
</dbReference>
<evidence type="ECO:0000256" key="4">
    <source>
        <dbReference type="ARBA" id="ARBA00022500"/>
    </source>
</evidence>
<dbReference type="Gene3D" id="2.30.330.10">
    <property type="entry name" value="SpoA-like"/>
    <property type="match status" value="1"/>
</dbReference>
<dbReference type="GO" id="GO:0005886">
    <property type="term" value="C:plasma membrane"/>
    <property type="evidence" value="ECO:0007669"/>
    <property type="project" value="UniProtKB-SubCell"/>
</dbReference>
<comment type="similarity">
    <text evidence="2">Belongs to the FliN/MopA/SpaO family.</text>
</comment>
<evidence type="ECO:0000256" key="3">
    <source>
        <dbReference type="ARBA" id="ARBA00022475"/>
    </source>
</evidence>
<sequence length="98" mass="11023">MDIETPEKGSTLHQLKFLADASHVLQAEIARTDISLQKVMQWELGSVVMFEKIVGSPIDVLIGDRLIARGEVVVVNDRYGVRINEITHPDEKPVSNWK</sequence>
<evidence type="ECO:0000256" key="2">
    <source>
        <dbReference type="ARBA" id="ARBA00009226"/>
    </source>
</evidence>
<dbReference type="InterPro" id="IPR036429">
    <property type="entry name" value="SpoA-like_sf"/>
</dbReference>
<keyword evidence="8" id="KW-0969">Cilium</keyword>
<dbReference type="EMBL" id="QNZL01000053">
    <property type="protein sequence ID" value="RTZ81008.1"/>
    <property type="molecule type" value="Genomic_DNA"/>
</dbReference>
<dbReference type="Proteomes" id="UP000286801">
    <property type="component" value="Unassembled WGS sequence"/>
</dbReference>
<dbReference type="GO" id="GO:0071973">
    <property type="term" value="P:bacterial-type flagellum-dependent cell motility"/>
    <property type="evidence" value="ECO:0007669"/>
    <property type="project" value="InterPro"/>
</dbReference>
<dbReference type="InterPro" id="IPR001172">
    <property type="entry name" value="FliN_T3SS_HrcQb"/>
</dbReference>
<keyword evidence="8" id="KW-0966">Cell projection</keyword>
<comment type="caution">
    <text evidence="8">The sequence shown here is derived from an EMBL/GenBank/DDBJ whole genome shotgun (WGS) entry which is preliminary data.</text>
</comment>
<organism evidence="8 11">
    <name type="scientific">SAR324 cluster bacterium</name>
    <dbReference type="NCBI Taxonomy" id="2024889"/>
    <lineage>
        <taxon>Bacteria</taxon>
        <taxon>Deltaproteobacteria</taxon>
        <taxon>SAR324 cluster</taxon>
    </lineage>
</organism>
<dbReference type="GO" id="GO:0003774">
    <property type="term" value="F:cytoskeletal motor activity"/>
    <property type="evidence" value="ECO:0007669"/>
    <property type="project" value="InterPro"/>
</dbReference>
<evidence type="ECO:0000313" key="12">
    <source>
        <dbReference type="Proteomes" id="UP000287176"/>
    </source>
</evidence>
<keyword evidence="6" id="KW-0472">Membrane</keyword>
<accession>A0A432GBL6</accession>
<dbReference type="Pfam" id="PF01052">
    <property type="entry name" value="FliMN_C"/>
    <property type="match status" value="1"/>
</dbReference>
<feature type="domain" description="Flagellar motor switch protein FliN-like C-terminal" evidence="7">
    <location>
        <begin position="20"/>
        <end position="86"/>
    </location>
</feature>
<keyword evidence="3" id="KW-1003">Cell membrane</keyword>
<gene>
    <name evidence="10" type="ORF">DSY94_00280</name>
    <name evidence="9" type="ORF">DSY95_06440</name>
    <name evidence="8" type="ORF">DSY97_02025</name>
</gene>
<evidence type="ECO:0000313" key="8">
    <source>
        <dbReference type="EMBL" id="RTZ81008.1"/>
    </source>
</evidence>
<dbReference type="InterPro" id="IPR051469">
    <property type="entry name" value="FliN/MopA/SpaO"/>
</dbReference>
<evidence type="ECO:0000259" key="7">
    <source>
        <dbReference type="Pfam" id="PF01052"/>
    </source>
</evidence>
<dbReference type="EMBL" id="QNZJ01000280">
    <property type="protein sequence ID" value="RTZ84213.1"/>
    <property type="molecule type" value="Genomic_DNA"/>
</dbReference>
<keyword evidence="8" id="KW-0282">Flagellum</keyword>
<keyword evidence="4" id="KW-0145">Chemotaxis</keyword>